<protein>
    <submittedName>
        <fullName evidence="2">Uncharacterized protein</fullName>
    </submittedName>
</protein>
<comment type="caution">
    <text evidence="2">The sequence shown here is derived from an EMBL/GenBank/DDBJ whole genome shotgun (WGS) entry which is preliminary data.</text>
</comment>
<evidence type="ECO:0000256" key="1">
    <source>
        <dbReference type="SAM" id="Phobius"/>
    </source>
</evidence>
<evidence type="ECO:0000313" key="2">
    <source>
        <dbReference type="EMBL" id="KAJ1188188.1"/>
    </source>
</evidence>
<proteinExistence type="predicted"/>
<gene>
    <name evidence="2" type="ORF">NDU88_004951</name>
</gene>
<keyword evidence="3" id="KW-1185">Reference proteome</keyword>
<evidence type="ECO:0000313" key="3">
    <source>
        <dbReference type="Proteomes" id="UP001066276"/>
    </source>
</evidence>
<accession>A0AAV7UH68</accession>
<sequence length="93" mass="10419">MVWAYFCWRDRGGLVIAIFSLTFGVADFCGCRVFGGLQVAGQNDRGGLPRRCYGGLLTGGIRPNKDLIDPLVKLEDPVNKEELERIRKKAEFQ</sequence>
<name>A0AAV7UH68_PLEWA</name>
<dbReference type="Proteomes" id="UP001066276">
    <property type="component" value="Chromosome 3_1"/>
</dbReference>
<reference evidence="2" key="1">
    <citation type="journal article" date="2022" name="bioRxiv">
        <title>Sequencing and chromosome-scale assembly of the giantPleurodeles waltlgenome.</title>
        <authorList>
            <person name="Brown T."/>
            <person name="Elewa A."/>
            <person name="Iarovenko S."/>
            <person name="Subramanian E."/>
            <person name="Araus A.J."/>
            <person name="Petzold A."/>
            <person name="Susuki M."/>
            <person name="Suzuki K.-i.T."/>
            <person name="Hayashi T."/>
            <person name="Toyoda A."/>
            <person name="Oliveira C."/>
            <person name="Osipova E."/>
            <person name="Leigh N.D."/>
            <person name="Simon A."/>
            <person name="Yun M.H."/>
        </authorList>
    </citation>
    <scope>NUCLEOTIDE SEQUENCE</scope>
    <source>
        <strain evidence="2">20211129_DDA</strain>
        <tissue evidence="2">Liver</tissue>
    </source>
</reference>
<organism evidence="2 3">
    <name type="scientific">Pleurodeles waltl</name>
    <name type="common">Iberian ribbed newt</name>
    <dbReference type="NCBI Taxonomy" id="8319"/>
    <lineage>
        <taxon>Eukaryota</taxon>
        <taxon>Metazoa</taxon>
        <taxon>Chordata</taxon>
        <taxon>Craniata</taxon>
        <taxon>Vertebrata</taxon>
        <taxon>Euteleostomi</taxon>
        <taxon>Amphibia</taxon>
        <taxon>Batrachia</taxon>
        <taxon>Caudata</taxon>
        <taxon>Salamandroidea</taxon>
        <taxon>Salamandridae</taxon>
        <taxon>Pleurodelinae</taxon>
        <taxon>Pleurodeles</taxon>
    </lineage>
</organism>
<keyword evidence="1" id="KW-1133">Transmembrane helix</keyword>
<dbReference type="AlphaFoldDB" id="A0AAV7UH68"/>
<dbReference type="EMBL" id="JANPWB010000005">
    <property type="protein sequence ID" value="KAJ1188188.1"/>
    <property type="molecule type" value="Genomic_DNA"/>
</dbReference>
<keyword evidence="1" id="KW-0472">Membrane</keyword>
<feature type="transmembrane region" description="Helical" evidence="1">
    <location>
        <begin position="12"/>
        <end position="35"/>
    </location>
</feature>
<keyword evidence="1" id="KW-0812">Transmembrane</keyword>